<comment type="caution">
    <text evidence="6">The sequence shown here is derived from an EMBL/GenBank/DDBJ whole genome shotgun (WGS) entry which is preliminary data.</text>
</comment>
<dbReference type="InterPro" id="IPR047923">
    <property type="entry name" value="ArpA-like"/>
</dbReference>
<dbReference type="PRINTS" id="PR00455">
    <property type="entry name" value="HTHTETR"/>
</dbReference>
<evidence type="ECO:0000256" key="1">
    <source>
        <dbReference type="ARBA" id="ARBA00023015"/>
    </source>
</evidence>
<dbReference type="PANTHER" id="PTHR47506:SF1">
    <property type="entry name" value="HTH-TYPE TRANSCRIPTIONAL REGULATOR YJDC"/>
    <property type="match status" value="1"/>
</dbReference>
<dbReference type="Pfam" id="PF21935">
    <property type="entry name" value="TetR_C_45"/>
    <property type="match status" value="1"/>
</dbReference>
<keyword evidence="3" id="KW-0804">Transcription</keyword>
<evidence type="ECO:0000256" key="4">
    <source>
        <dbReference type="PROSITE-ProRule" id="PRU00335"/>
    </source>
</evidence>
<dbReference type="SUPFAM" id="SSF48498">
    <property type="entry name" value="Tetracyclin repressor-like, C-terminal domain"/>
    <property type="match status" value="1"/>
</dbReference>
<evidence type="ECO:0000256" key="2">
    <source>
        <dbReference type="ARBA" id="ARBA00023125"/>
    </source>
</evidence>
<dbReference type="Proteomes" id="UP000292452">
    <property type="component" value="Unassembled WGS sequence"/>
</dbReference>
<organism evidence="6 7">
    <name type="scientific">Streptomyces kasugaensis</name>
    <dbReference type="NCBI Taxonomy" id="1946"/>
    <lineage>
        <taxon>Bacteria</taxon>
        <taxon>Bacillati</taxon>
        <taxon>Actinomycetota</taxon>
        <taxon>Actinomycetes</taxon>
        <taxon>Kitasatosporales</taxon>
        <taxon>Streptomycetaceae</taxon>
        <taxon>Streptomyces</taxon>
    </lineage>
</organism>
<keyword evidence="7" id="KW-1185">Reference proteome</keyword>
<evidence type="ECO:0000313" key="7">
    <source>
        <dbReference type="Proteomes" id="UP000292452"/>
    </source>
</evidence>
<dbReference type="RefSeq" id="WP_131125391.1">
    <property type="nucleotide sequence ID" value="NZ_SIXH01000354.1"/>
</dbReference>
<proteinExistence type="predicted"/>
<feature type="DNA-binding region" description="H-T-H motif" evidence="4">
    <location>
        <begin position="29"/>
        <end position="48"/>
    </location>
</feature>
<dbReference type="InterPro" id="IPR054126">
    <property type="entry name" value="CprB_TetR_C"/>
</dbReference>
<accession>A0A4Q9HQD8</accession>
<dbReference type="PANTHER" id="PTHR47506">
    <property type="entry name" value="TRANSCRIPTIONAL REGULATORY PROTEIN"/>
    <property type="match status" value="1"/>
</dbReference>
<evidence type="ECO:0000313" key="6">
    <source>
        <dbReference type="EMBL" id="TBO56330.1"/>
    </source>
</evidence>
<keyword evidence="1" id="KW-0805">Transcription regulation</keyword>
<dbReference type="InterPro" id="IPR001647">
    <property type="entry name" value="HTH_TetR"/>
</dbReference>
<reference evidence="6 7" key="1">
    <citation type="submission" date="2019-02" db="EMBL/GenBank/DDBJ databases">
        <title>Draft Genome Sequence of Streptomyces sp. AM-2504, identified by 16S rRNA comparative analysis as a Streptomyces Kasugaensis strain.</title>
        <authorList>
            <person name="Napolioni V."/>
            <person name="Giuliodori A.M."/>
            <person name="Spurio R."/>
            <person name="Fabbretti A."/>
        </authorList>
    </citation>
    <scope>NUCLEOTIDE SEQUENCE [LARGE SCALE GENOMIC DNA]</scope>
    <source>
        <strain evidence="6 7">AM-2504</strain>
    </source>
</reference>
<keyword evidence="2 4" id="KW-0238">DNA-binding</keyword>
<evidence type="ECO:0000256" key="3">
    <source>
        <dbReference type="ARBA" id="ARBA00023163"/>
    </source>
</evidence>
<name>A0A4Q9HQD8_STRKA</name>
<dbReference type="NCBIfam" id="NF041196">
    <property type="entry name" value="ScbR_bind_reg"/>
    <property type="match status" value="1"/>
</dbReference>
<dbReference type="EMBL" id="SIXH01000354">
    <property type="protein sequence ID" value="TBO56330.1"/>
    <property type="molecule type" value="Genomic_DNA"/>
</dbReference>
<dbReference type="Gene3D" id="1.10.357.10">
    <property type="entry name" value="Tetracycline Repressor, domain 2"/>
    <property type="match status" value="1"/>
</dbReference>
<gene>
    <name evidence="6" type="ORF">EYS09_28530</name>
</gene>
<dbReference type="Pfam" id="PF00440">
    <property type="entry name" value="TetR_N"/>
    <property type="match status" value="1"/>
</dbReference>
<dbReference type="PROSITE" id="PS50977">
    <property type="entry name" value="HTH_TETR_2"/>
    <property type="match status" value="1"/>
</dbReference>
<dbReference type="InterPro" id="IPR036271">
    <property type="entry name" value="Tet_transcr_reg_TetR-rel_C_sf"/>
</dbReference>
<dbReference type="AlphaFoldDB" id="A0A4Q9HQD8"/>
<protein>
    <submittedName>
        <fullName evidence="6">TetR/AcrR family transcriptional regulator</fullName>
    </submittedName>
</protein>
<dbReference type="SUPFAM" id="SSF46689">
    <property type="entry name" value="Homeodomain-like"/>
    <property type="match status" value="1"/>
</dbReference>
<feature type="domain" description="HTH tetR-type" evidence="5">
    <location>
        <begin position="6"/>
        <end position="66"/>
    </location>
</feature>
<evidence type="ECO:0000259" key="5">
    <source>
        <dbReference type="PROSITE" id="PS50977"/>
    </source>
</evidence>
<sequence length="237" mass="25447">MQVRARTTRRSLLETAARLFDERGYAGTSISDISTRSGRTSGAIYFHYASKENLALAIVEEHFATWPELIARHRAARLPALDTLVALSFDVARAFRDDVVIRAGSRLWMERKAIDAALPTPFVGWTATVTELLEEARTEGMLAAAIDPGTAAHGVVCAFFGLHTVADALDGRSCIEERLHGLWLLLLAALQADPAPAALLSRVHDRAGAAEQRRPARPAGTGTARTGLAAVGAARAK</sequence>
<dbReference type="InterPro" id="IPR009057">
    <property type="entry name" value="Homeodomain-like_sf"/>
</dbReference>
<dbReference type="GO" id="GO:0003677">
    <property type="term" value="F:DNA binding"/>
    <property type="evidence" value="ECO:0007669"/>
    <property type="project" value="UniProtKB-UniRule"/>
</dbReference>